<feature type="chain" id="PRO_5038482624" description="DUF2690 domain-containing protein" evidence="1">
    <location>
        <begin position="26"/>
        <end position="150"/>
    </location>
</feature>
<dbReference type="RefSeq" id="WP_185076097.1">
    <property type="nucleotide sequence ID" value="NZ_JACHMB010000001.1"/>
</dbReference>
<accession>A0A7W9GFX0</accession>
<sequence>MQLRVVAITVAAMTAVLSAGAPAHAQANTYDHQDPAESGCWNSAQVVRTGTLVRHRGRSAAGRINLWWSPRCKTNWVEITTDSKVSGTIYLYTGDRRRDAYDFKPGNNGRHWGNMLRAPRTCAWGRVTVEWNAGRRNVQTGSGGTGKACG</sequence>
<evidence type="ECO:0008006" key="4">
    <source>
        <dbReference type="Google" id="ProtNLM"/>
    </source>
</evidence>
<keyword evidence="3" id="KW-1185">Reference proteome</keyword>
<evidence type="ECO:0000256" key="1">
    <source>
        <dbReference type="SAM" id="SignalP"/>
    </source>
</evidence>
<proteinExistence type="predicted"/>
<comment type="caution">
    <text evidence="2">The sequence shown here is derived from an EMBL/GenBank/DDBJ whole genome shotgun (WGS) entry which is preliminary data.</text>
</comment>
<dbReference type="Proteomes" id="UP000579153">
    <property type="component" value="Unassembled WGS sequence"/>
</dbReference>
<keyword evidence="1" id="KW-0732">Signal</keyword>
<gene>
    <name evidence="2" type="ORF">HD596_009850</name>
</gene>
<dbReference type="AlphaFoldDB" id="A0A7W9GFX0"/>
<reference evidence="2 3" key="1">
    <citation type="submission" date="2020-08" db="EMBL/GenBank/DDBJ databases">
        <title>Sequencing the genomes of 1000 actinobacteria strains.</title>
        <authorList>
            <person name="Klenk H.-P."/>
        </authorList>
    </citation>
    <scope>NUCLEOTIDE SEQUENCE [LARGE SCALE GENOMIC DNA]</scope>
    <source>
        <strain evidence="2 3">DSM 45507</strain>
    </source>
</reference>
<name>A0A7W9GFX0_9ACTN</name>
<organism evidence="2 3">
    <name type="scientific">Nonomuraea jabiensis</name>
    <dbReference type="NCBI Taxonomy" id="882448"/>
    <lineage>
        <taxon>Bacteria</taxon>
        <taxon>Bacillati</taxon>
        <taxon>Actinomycetota</taxon>
        <taxon>Actinomycetes</taxon>
        <taxon>Streptosporangiales</taxon>
        <taxon>Streptosporangiaceae</taxon>
        <taxon>Nonomuraea</taxon>
    </lineage>
</organism>
<protein>
    <recommendedName>
        <fullName evidence="4">DUF2690 domain-containing protein</fullName>
    </recommendedName>
</protein>
<feature type="signal peptide" evidence="1">
    <location>
        <begin position="1"/>
        <end position="25"/>
    </location>
</feature>
<evidence type="ECO:0000313" key="3">
    <source>
        <dbReference type="Proteomes" id="UP000579153"/>
    </source>
</evidence>
<evidence type="ECO:0000313" key="2">
    <source>
        <dbReference type="EMBL" id="MBB5783094.1"/>
    </source>
</evidence>
<dbReference type="EMBL" id="JACHMB010000001">
    <property type="protein sequence ID" value="MBB5783094.1"/>
    <property type="molecule type" value="Genomic_DNA"/>
</dbReference>